<dbReference type="SUPFAM" id="SSF56925">
    <property type="entry name" value="OMPA-like"/>
    <property type="match status" value="1"/>
</dbReference>
<sequence>MKRIYLVCMAMLAIFSMTSVSAQEFRHGFSWGIKSGANLSTLITESKILQEDDHIASRWGYTGGGFINYRFSRRFMLSFDILFSGKGFKADLIPGITDAKFRLNYLDLPVLANFYVYKGLALKVGLQPSILLNANVKGKLIKKQPVHSRIRSYDCAVPLGISYDFTDRLILDIRYTMGGYGVLKNLDINNLNNNSVLSVTIGYRL</sequence>
<keyword evidence="1" id="KW-0732">Signal</keyword>
<evidence type="ECO:0000313" key="3">
    <source>
        <dbReference type="EMBL" id="KHE43074.1"/>
    </source>
</evidence>
<comment type="caution">
    <text evidence="3">The sequence shown here is derived from an EMBL/GenBank/DDBJ whole genome shotgun (WGS) entry which is preliminary data.</text>
</comment>
<gene>
    <name evidence="3" type="ORF">LG35_01110</name>
</gene>
<proteinExistence type="predicted"/>
<dbReference type="InterPro" id="IPR011250">
    <property type="entry name" value="OMP/PagP_B-barrel"/>
</dbReference>
<dbReference type="InterPro" id="IPR025665">
    <property type="entry name" value="Beta-barrel_OMP_2"/>
</dbReference>
<dbReference type="EMBL" id="JRGF01000001">
    <property type="protein sequence ID" value="KHE43074.1"/>
    <property type="molecule type" value="Genomic_DNA"/>
</dbReference>
<accession>A0ABR4YLE4</accession>
<feature type="chain" id="PRO_5047444402" description="Outer membrane protein beta-barrel domain-containing protein" evidence="1">
    <location>
        <begin position="23"/>
        <end position="205"/>
    </location>
</feature>
<keyword evidence="4" id="KW-1185">Reference proteome</keyword>
<protein>
    <recommendedName>
        <fullName evidence="2">Outer membrane protein beta-barrel domain-containing protein</fullName>
    </recommendedName>
</protein>
<organism evidence="3 4">
    <name type="scientific">Alistipes inops</name>
    <dbReference type="NCBI Taxonomy" id="1501391"/>
    <lineage>
        <taxon>Bacteria</taxon>
        <taxon>Pseudomonadati</taxon>
        <taxon>Bacteroidota</taxon>
        <taxon>Bacteroidia</taxon>
        <taxon>Bacteroidales</taxon>
        <taxon>Rikenellaceae</taxon>
        <taxon>Alistipes</taxon>
    </lineage>
</organism>
<dbReference type="Pfam" id="PF13568">
    <property type="entry name" value="OMP_b-brl_2"/>
    <property type="match status" value="1"/>
</dbReference>
<feature type="domain" description="Outer membrane protein beta-barrel" evidence="2">
    <location>
        <begin position="22"/>
        <end position="178"/>
    </location>
</feature>
<feature type="signal peptide" evidence="1">
    <location>
        <begin position="1"/>
        <end position="22"/>
    </location>
</feature>
<dbReference type="Proteomes" id="UP000030889">
    <property type="component" value="Unassembled WGS sequence"/>
</dbReference>
<name>A0ABR4YLE4_9BACT</name>
<dbReference type="RefSeq" id="WP_035471349.1">
    <property type="nucleotide sequence ID" value="NZ_JRGF01000001.1"/>
</dbReference>
<evidence type="ECO:0000313" key="4">
    <source>
        <dbReference type="Proteomes" id="UP000030889"/>
    </source>
</evidence>
<reference evidence="3 4" key="1">
    <citation type="submission" date="2014-09" db="EMBL/GenBank/DDBJ databases">
        <title>Alistipes sp. 627, sp. nov., a novel member of the family Rikenellaceae isolated from human faeces.</title>
        <authorList>
            <person name="Shkoporov A.N."/>
            <person name="Chaplin A.V."/>
            <person name="Motuzova O.V."/>
            <person name="Kafarskaia L.I."/>
            <person name="Khokhlova E.V."/>
            <person name="Efimov B.A."/>
        </authorList>
    </citation>
    <scope>NUCLEOTIDE SEQUENCE [LARGE SCALE GENOMIC DNA]</scope>
    <source>
        <strain evidence="3 4">627</strain>
    </source>
</reference>
<evidence type="ECO:0000259" key="2">
    <source>
        <dbReference type="Pfam" id="PF13568"/>
    </source>
</evidence>
<evidence type="ECO:0000256" key="1">
    <source>
        <dbReference type="SAM" id="SignalP"/>
    </source>
</evidence>